<gene>
    <name evidence="1" type="ORF">EMH_0092150</name>
</gene>
<dbReference type="RefSeq" id="XP_037878916.1">
    <property type="nucleotide sequence ID" value="XM_038023062.1"/>
</dbReference>
<organism evidence="1 2">
    <name type="scientific">Eimeria mitis</name>
    <dbReference type="NCBI Taxonomy" id="44415"/>
    <lineage>
        <taxon>Eukaryota</taxon>
        <taxon>Sar</taxon>
        <taxon>Alveolata</taxon>
        <taxon>Apicomplexa</taxon>
        <taxon>Conoidasida</taxon>
        <taxon>Coccidia</taxon>
        <taxon>Eucoccidiorida</taxon>
        <taxon>Eimeriorina</taxon>
        <taxon>Eimeriidae</taxon>
        <taxon>Eimeria</taxon>
    </lineage>
</organism>
<keyword evidence="2" id="KW-1185">Reference proteome</keyword>
<dbReference type="Proteomes" id="UP000030744">
    <property type="component" value="Unassembled WGS sequence"/>
</dbReference>
<dbReference type="GeneID" id="60404563"/>
<dbReference type="VEuPathDB" id="ToxoDB:EMH_0092150"/>
<evidence type="ECO:0000313" key="1">
    <source>
        <dbReference type="EMBL" id="CDJ36628.1"/>
    </source>
</evidence>
<evidence type="ECO:0000313" key="2">
    <source>
        <dbReference type="Proteomes" id="UP000030744"/>
    </source>
</evidence>
<reference evidence="1" key="1">
    <citation type="submission" date="2013-10" db="EMBL/GenBank/DDBJ databases">
        <title>Genomic analysis of the causative agents of coccidiosis in chickens.</title>
        <authorList>
            <person name="Reid A.J."/>
            <person name="Blake D."/>
            <person name="Billington K."/>
            <person name="Browne H."/>
            <person name="Dunn M."/>
            <person name="Hung S."/>
            <person name="Kawahara F."/>
            <person name="Miranda-Saavedra D."/>
            <person name="Mourier T."/>
            <person name="Nagra H."/>
            <person name="Otto T.D."/>
            <person name="Rawlings N."/>
            <person name="Sanchez A."/>
            <person name="Sanders M."/>
            <person name="Subramaniam C."/>
            <person name="Tay Y."/>
            <person name="Dear P."/>
            <person name="Doerig C."/>
            <person name="Gruber A."/>
            <person name="Parkinson J."/>
            <person name="Shirley M."/>
            <person name="Wan K.L."/>
            <person name="Berriman M."/>
            <person name="Tomley F."/>
            <person name="Pain A."/>
        </authorList>
    </citation>
    <scope>NUCLEOTIDE SEQUENCE [LARGE SCALE GENOMIC DNA]</scope>
    <source>
        <strain evidence="1">Houghton</strain>
    </source>
</reference>
<dbReference type="AlphaFoldDB" id="U6KME7"/>
<reference evidence="1" key="2">
    <citation type="submission" date="2013-10" db="EMBL/GenBank/DDBJ databases">
        <authorList>
            <person name="Aslett M."/>
        </authorList>
    </citation>
    <scope>NUCLEOTIDE SEQUENCE [LARGE SCALE GENOMIC DNA]</scope>
    <source>
        <strain evidence="1">Houghton</strain>
    </source>
</reference>
<protein>
    <submittedName>
        <fullName evidence="1">Uncharacterized protein</fullName>
    </submittedName>
</protein>
<proteinExistence type="predicted"/>
<sequence>MGTVVGICVGVLRVLQGSCTRHRGNLMTAAGHAVRACVVMVRGRLAQRRMGAEVAPKGCGLHRRTVLTVQPEVRIASYRKCERVRRACVQLLALMGIAGLPTASCAQKFQKSRSWSQGLQQRWQAECAGWVDGLSGKPPQYGSACPCAFAIASTPNKQAGEGVPLATAERRPVAEMCFCIRPVVEGEQQGEGLPLAAAGCGAVVEICFREREVAATLQCAGAGATV</sequence>
<accession>U6KME7</accession>
<dbReference type="EMBL" id="HG736418">
    <property type="protein sequence ID" value="CDJ36628.1"/>
    <property type="molecule type" value="Genomic_DNA"/>
</dbReference>
<name>U6KME7_9EIME</name>